<name>A0AAP8NJY5_9BACT</name>
<dbReference type="CDD" id="cd14845">
    <property type="entry name" value="L-Ala-D-Glu_peptidase_like"/>
    <property type="match status" value="1"/>
</dbReference>
<comment type="caution">
    <text evidence="2">The sequence shown here is derived from an EMBL/GenBank/DDBJ whole genome shotgun (WGS) entry which is preliminary data.</text>
</comment>
<dbReference type="InterPro" id="IPR009045">
    <property type="entry name" value="Zn_M74/Hedgehog-like"/>
</dbReference>
<gene>
    <name evidence="2" type="ORF">CXU09_11990</name>
</gene>
<dbReference type="GO" id="GO:0008233">
    <property type="term" value="F:peptidase activity"/>
    <property type="evidence" value="ECO:0007669"/>
    <property type="project" value="InterPro"/>
</dbReference>
<dbReference type="InterPro" id="IPR039561">
    <property type="entry name" value="Peptidase_M15C"/>
</dbReference>
<evidence type="ECO:0000313" key="3">
    <source>
        <dbReference type="Proteomes" id="UP000235914"/>
    </source>
</evidence>
<organism evidence="2 3">
    <name type="scientific">Akkermansia muciniphila</name>
    <dbReference type="NCBI Taxonomy" id="239935"/>
    <lineage>
        <taxon>Bacteria</taxon>
        <taxon>Pseudomonadati</taxon>
        <taxon>Verrucomicrobiota</taxon>
        <taxon>Verrucomicrobiia</taxon>
        <taxon>Verrucomicrobiales</taxon>
        <taxon>Akkermansiaceae</taxon>
        <taxon>Akkermansia</taxon>
    </lineage>
</organism>
<evidence type="ECO:0000313" key="2">
    <source>
        <dbReference type="EMBL" id="PNC53407.1"/>
    </source>
</evidence>
<accession>A0AAP8NJY5</accession>
<dbReference type="EMBL" id="PJKN01000008">
    <property type="protein sequence ID" value="PNC53407.1"/>
    <property type="molecule type" value="Genomic_DNA"/>
</dbReference>
<protein>
    <recommendedName>
        <fullName evidence="1">Peptidase M15C domain-containing protein</fullName>
    </recommendedName>
</protein>
<evidence type="ECO:0000259" key="1">
    <source>
        <dbReference type="Pfam" id="PF13539"/>
    </source>
</evidence>
<dbReference type="AlphaFoldDB" id="A0AAP8NJY5"/>
<feature type="domain" description="Peptidase M15C" evidence="1">
    <location>
        <begin position="113"/>
        <end position="176"/>
    </location>
</feature>
<reference evidence="2 3" key="1">
    <citation type="journal article" date="2017" name="BMC Genomics">
        <title>Genome sequencing of 39 Akkermansia muciniphila isolates reveals its population structure, genomic and functional diverisity, and global distribution in mammalian gut microbiotas.</title>
        <authorList>
            <person name="Guo X."/>
            <person name="Li S."/>
            <person name="Zhang J."/>
            <person name="Wu F."/>
            <person name="Li X."/>
            <person name="Wu D."/>
            <person name="Zhang M."/>
            <person name="Ou Z."/>
            <person name="Jie Z."/>
            <person name="Yan Q."/>
            <person name="Li P."/>
            <person name="Yi J."/>
            <person name="Peng Y."/>
        </authorList>
    </citation>
    <scope>NUCLEOTIDE SEQUENCE [LARGE SCALE GENOMIC DNA]</scope>
    <source>
        <strain evidence="2 3">GP43</strain>
    </source>
</reference>
<sequence length="202" mass="22479">MIYAALQSDTLSWQRSLKFAGFYRGRLDGLTGPLTREAAALWRESHQQLQTRYGRLDKRTEDNLLTLQPLAALKVRQMMTALRGLADWKLICGIRTYEEQDRLYGKRPRVTRAKGGQSMHNFGIAGDVCLFVDGKDVWTPSEGANSIYKPVAALAHKLGLVWGGDFKSIYDPGHVQLGELSTATLHHAYTTGSATLAQLLQS</sequence>
<dbReference type="RefSeq" id="WP_102736209.1">
    <property type="nucleotide sequence ID" value="NZ_JAMZOC010000022.1"/>
</dbReference>
<dbReference type="Gene3D" id="3.30.1380.10">
    <property type="match status" value="1"/>
</dbReference>
<dbReference type="SUPFAM" id="SSF55166">
    <property type="entry name" value="Hedgehog/DD-peptidase"/>
    <property type="match status" value="1"/>
</dbReference>
<proteinExistence type="predicted"/>
<dbReference type="Pfam" id="PF13539">
    <property type="entry name" value="Peptidase_M15_4"/>
    <property type="match status" value="1"/>
</dbReference>
<dbReference type="Proteomes" id="UP000235914">
    <property type="component" value="Unassembled WGS sequence"/>
</dbReference>